<evidence type="ECO:0000313" key="12">
    <source>
        <dbReference type="EMBL" id="WGH79937.1"/>
    </source>
</evidence>
<evidence type="ECO:0000256" key="6">
    <source>
        <dbReference type="ARBA" id="ARBA00023065"/>
    </source>
</evidence>
<protein>
    <recommendedName>
        <fullName evidence="10">ATP synthase epsilon chain</fullName>
    </recommendedName>
    <alternativeName>
        <fullName evidence="10">ATP synthase F1 sector epsilon subunit</fullName>
    </alternativeName>
    <alternativeName>
        <fullName evidence="10">F-ATPase epsilon subunit</fullName>
    </alternativeName>
</protein>
<sequence>MQFELVSPERRLASTEDARAVRIPGADGDMTAMADHAPTITTLRPGILTVETESGEEKYAVTGGFAEIGAGVTVLAERALPISDVSQETFDDWMTEARAAHDAARERATEEGAVDAAAKLVADMVAMGGEIGLDSNQPNL</sequence>
<dbReference type="Gene3D" id="2.60.15.10">
    <property type="entry name" value="F0F1 ATP synthase delta/epsilon subunit, N-terminal"/>
    <property type="match status" value="1"/>
</dbReference>
<keyword evidence="13" id="KW-1185">Reference proteome</keyword>
<keyword evidence="9 10" id="KW-0066">ATP synthesis</keyword>
<dbReference type="SUPFAM" id="SSF51344">
    <property type="entry name" value="Epsilon subunit of F1F0-ATP synthase N-terminal domain"/>
    <property type="match status" value="1"/>
</dbReference>
<dbReference type="InterPro" id="IPR036771">
    <property type="entry name" value="ATPsynth_dsu/esu_N"/>
</dbReference>
<comment type="subunit">
    <text evidence="10">F-type ATPases have 2 components, CF(1) - the catalytic core - and CF(0) - the membrane proton channel. CF(1) has five subunits: alpha(3), beta(3), gamma(1), delta(1), epsilon(1). CF(0) has three main subunits: a, b and c.</text>
</comment>
<name>A0ABY8LH07_9RHOB</name>
<dbReference type="CDD" id="cd12152">
    <property type="entry name" value="F1-ATPase_delta"/>
    <property type="match status" value="1"/>
</dbReference>
<accession>A0ABY8LH07</accession>
<evidence type="ECO:0000256" key="7">
    <source>
        <dbReference type="ARBA" id="ARBA00023136"/>
    </source>
</evidence>
<keyword evidence="6 10" id="KW-0406">Ion transport</keyword>
<dbReference type="Proteomes" id="UP001243420">
    <property type="component" value="Chromosome"/>
</dbReference>
<evidence type="ECO:0000256" key="3">
    <source>
        <dbReference type="ARBA" id="ARBA00005712"/>
    </source>
</evidence>
<evidence type="ECO:0000256" key="5">
    <source>
        <dbReference type="ARBA" id="ARBA00022781"/>
    </source>
</evidence>
<keyword evidence="4 10" id="KW-0813">Transport</keyword>
<reference evidence="12 13" key="1">
    <citation type="submission" date="2023-04" db="EMBL/GenBank/DDBJ databases">
        <title>Jannaschia ovalis sp. nov., a marine bacterium isolated from sea tidal flat.</title>
        <authorList>
            <person name="Kwon D.Y."/>
            <person name="Kim J.-J."/>
        </authorList>
    </citation>
    <scope>NUCLEOTIDE SEQUENCE [LARGE SCALE GENOMIC DNA]</scope>
    <source>
        <strain evidence="12 13">GRR-S6-38</strain>
    </source>
</reference>
<evidence type="ECO:0000259" key="11">
    <source>
        <dbReference type="Pfam" id="PF02823"/>
    </source>
</evidence>
<dbReference type="NCBIfam" id="NF009978">
    <property type="entry name" value="PRK13443.1"/>
    <property type="match status" value="1"/>
</dbReference>
<dbReference type="InterPro" id="IPR001469">
    <property type="entry name" value="ATP_synth_F1_dsu/esu"/>
</dbReference>
<comment type="subcellular location">
    <subcellularLocation>
        <location evidence="10">Cell membrane</location>
        <topology evidence="10">Peripheral membrane protein</topology>
    </subcellularLocation>
    <subcellularLocation>
        <location evidence="2">Endomembrane system</location>
        <topology evidence="2">Peripheral membrane protein</topology>
    </subcellularLocation>
</comment>
<dbReference type="HAMAP" id="MF_00530">
    <property type="entry name" value="ATP_synth_epsil_bac"/>
    <property type="match status" value="1"/>
</dbReference>
<keyword evidence="8 10" id="KW-0139">CF(1)</keyword>
<evidence type="ECO:0000313" key="13">
    <source>
        <dbReference type="Proteomes" id="UP001243420"/>
    </source>
</evidence>
<dbReference type="Pfam" id="PF02823">
    <property type="entry name" value="ATP-synt_DE_N"/>
    <property type="match status" value="1"/>
</dbReference>
<evidence type="ECO:0000256" key="8">
    <source>
        <dbReference type="ARBA" id="ARBA00023196"/>
    </source>
</evidence>
<proteinExistence type="inferred from homology"/>
<dbReference type="EMBL" id="CP122537">
    <property type="protein sequence ID" value="WGH79937.1"/>
    <property type="molecule type" value="Genomic_DNA"/>
</dbReference>
<keyword evidence="10" id="KW-1003">Cell membrane</keyword>
<organism evidence="12 13">
    <name type="scientific">Jannaschia ovalis</name>
    <dbReference type="NCBI Taxonomy" id="3038773"/>
    <lineage>
        <taxon>Bacteria</taxon>
        <taxon>Pseudomonadati</taxon>
        <taxon>Pseudomonadota</taxon>
        <taxon>Alphaproteobacteria</taxon>
        <taxon>Rhodobacterales</taxon>
        <taxon>Roseobacteraceae</taxon>
        <taxon>Jannaschia</taxon>
    </lineage>
</organism>
<evidence type="ECO:0000256" key="9">
    <source>
        <dbReference type="ARBA" id="ARBA00023310"/>
    </source>
</evidence>
<dbReference type="PANTHER" id="PTHR13822:SF10">
    <property type="entry name" value="ATP SYNTHASE EPSILON CHAIN, CHLOROPLASTIC"/>
    <property type="match status" value="1"/>
</dbReference>
<dbReference type="InterPro" id="IPR020546">
    <property type="entry name" value="ATP_synth_F1_dsu/esu_N"/>
</dbReference>
<gene>
    <name evidence="10" type="primary">atpC</name>
    <name evidence="12" type="ORF">P8627_06680</name>
</gene>
<evidence type="ECO:0000256" key="4">
    <source>
        <dbReference type="ARBA" id="ARBA00022448"/>
    </source>
</evidence>
<evidence type="ECO:0000256" key="1">
    <source>
        <dbReference type="ARBA" id="ARBA00003543"/>
    </source>
</evidence>
<feature type="domain" description="ATP synthase F1 complex delta/epsilon subunit N-terminal" evidence="11">
    <location>
        <begin position="1"/>
        <end position="79"/>
    </location>
</feature>
<evidence type="ECO:0000256" key="10">
    <source>
        <dbReference type="HAMAP-Rule" id="MF_00530"/>
    </source>
</evidence>
<comment type="similarity">
    <text evidence="3 10">Belongs to the ATPase epsilon chain family.</text>
</comment>
<evidence type="ECO:0000256" key="2">
    <source>
        <dbReference type="ARBA" id="ARBA00004184"/>
    </source>
</evidence>
<keyword evidence="5 10" id="KW-0375">Hydrogen ion transport</keyword>
<dbReference type="RefSeq" id="WP_279966934.1">
    <property type="nucleotide sequence ID" value="NZ_CP122537.1"/>
</dbReference>
<keyword evidence="7 10" id="KW-0472">Membrane</keyword>
<comment type="function">
    <text evidence="1 10">Produces ATP from ADP in the presence of a proton gradient across the membrane.</text>
</comment>
<dbReference type="PANTHER" id="PTHR13822">
    <property type="entry name" value="ATP SYNTHASE DELTA/EPSILON CHAIN"/>
    <property type="match status" value="1"/>
</dbReference>